<sequence>MIRWPLFRGITEYGYTLSEIRIASEFPISEIRIASEIPIPIGSDFRRSTSTIYNSNRFRPSVRKSEDEKKGRREVRNQKSRCTPAVL</sequence>
<keyword evidence="2" id="KW-1185">Reference proteome</keyword>
<comment type="caution">
    <text evidence="1">The sequence shown here is derived from an EMBL/GenBank/DDBJ whole genome shotgun (WGS) entry which is preliminary data.</text>
</comment>
<reference evidence="2" key="1">
    <citation type="journal article" date="2022" name="Mol. Ecol. Resour.">
        <title>The genomes of chicory, endive, great burdock and yacon provide insights into Asteraceae palaeo-polyploidization history and plant inulin production.</title>
        <authorList>
            <person name="Fan W."/>
            <person name="Wang S."/>
            <person name="Wang H."/>
            <person name="Wang A."/>
            <person name="Jiang F."/>
            <person name="Liu H."/>
            <person name="Zhao H."/>
            <person name="Xu D."/>
            <person name="Zhang Y."/>
        </authorList>
    </citation>
    <scope>NUCLEOTIDE SEQUENCE [LARGE SCALE GENOMIC DNA]</scope>
    <source>
        <strain evidence="2">cv. Punajuju</strain>
    </source>
</reference>
<name>A0ACB9F022_CICIN</name>
<protein>
    <submittedName>
        <fullName evidence="1">Uncharacterized protein</fullName>
    </submittedName>
</protein>
<evidence type="ECO:0000313" key="2">
    <source>
        <dbReference type="Proteomes" id="UP001055811"/>
    </source>
</evidence>
<organism evidence="1 2">
    <name type="scientific">Cichorium intybus</name>
    <name type="common">Chicory</name>
    <dbReference type="NCBI Taxonomy" id="13427"/>
    <lineage>
        <taxon>Eukaryota</taxon>
        <taxon>Viridiplantae</taxon>
        <taxon>Streptophyta</taxon>
        <taxon>Embryophyta</taxon>
        <taxon>Tracheophyta</taxon>
        <taxon>Spermatophyta</taxon>
        <taxon>Magnoliopsida</taxon>
        <taxon>eudicotyledons</taxon>
        <taxon>Gunneridae</taxon>
        <taxon>Pentapetalae</taxon>
        <taxon>asterids</taxon>
        <taxon>campanulids</taxon>
        <taxon>Asterales</taxon>
        <taxon>Asteraceae</taxon>
        <taxon>Cichorioideae</taxon>
        <taxon>Cichorieae</taxon>
        <taxon>Cichoriinae</taxon>
        <taxon>Cichorium</taxon>
    </lineage>
</organism>
<evidence type="ECO:0000313" key="1">
    <source>
        <dbReference type="EMBL" id="KAI3764007.1"/>
    </source>
</evidence>
<reference evidence="1 2" key="2">
    <citation type="journal article" date="2022" name="Mol. Ecol. Resour.">
        <title>The genomes of chicory, endive, great burdock and yacon provide insights into Asteraceae paleo-polyploidization history and plant inulin production.</title>
        <authorList>
            <person name="Fan W."/>
            <person name="Wang S."/>
            <person name="Wang H."/>
            <person name="Wang A."/>
            <person name="Jiang F."/>
            <person name="Liu H."/>
            <person name="Zhao H."/>
            <person name="Xu D."/>
            <person name="Zhang Y."/>
        </authorList>
    </citation>
    <scope>NUCLEOTIDE SEQUENCE [LARGE SCALE GENOMIC DNA]</scope>
    <source>
        <strain evidence="2">cv. Punajuju</strain>
        <tissue evidence="1">Leaves</tissue>
    </source>
</reference>
<accession>A0ACB9F022</accession>
<proteinExistence type="predicted"/>
<dbReference type="Proteomes" id="UP001055811">
    <property type="component" value="Linkage Group LG03"/>
</dbReference>
<gene>
    <name evidence="1" type="ORF">L2E82_14007</name>
</gene>
<dbReference type="EMBL" id="CM042011">
    <property type="protein sequence ID" value="KAI3764007.1"/>
    <property type="molecule type" value="Genomic_DNA"/>
</dbReference>